<sequence>MQIYFPKSLNLTPSLFFKKGKSNHKEFNMKILYLYSTQKKYLKINSKQQKTVTLDAF</sequence>
<accession>A0A1M6ZJ88</accession>
<dbReference type="Proteomes" id="UP000184260">
    <property type="component" value="Unassembled WGS sequence"/>
</dbReference>
<keyword evidence="2" id="KW-1185">Reference proteome</keyword>
<proteinExistence type="predicted"/>
<reference evidence="2" key="1">
    <citation type="submission" date="2016-11" db="EMBL/GenBank/DDBJ databases">
        <authorList>
            <person name="Varghese N."/>
            <person name="Submissions S."/>
        </authorList>
    </citation>
    <scope>NUCLEOTIDE SEQUENCE [LARGE SCALE GENOMIC DNA]</scope>
    <source>
        <strain evidence="2">DSM 3661</strain>
    </source>
</reference>
<protein>
    <submittedName>
        <fullName evidence="1">Uncharacterized protein</fullName>
    </submittedName>
</protein>
<dbReference type="AlphaFoldDB" id="A0A1M6ZJ88"/>
<gene>
    <name evidence="1" type="ORF">SAMN05443669_100565</name>
</gene>
<evidence type="ECO:0000313" key="2">
    <source>
        <dbReference type="Proteomes" id="UP000184260"/>
    </source>
</evidence>
<evidence type="ECO:0000313" key="1">
    <source>
        <dbReference type="EMBL" id="SHL30581.1"/>
    </source>
</evidence>
<dbReference type="EMBL" id="FRBU01000005">
    <property type="protein sequence ID" value="SHL30581.1"/>
    <property type="molecule type" value="Genomic_DNA"/>
</dbReference>
<organism evidence="1 2">
    <name type="scientific">Flavobacterium xanthum</name>
    <dbReference type="NCBI Taxonomy" id="69322"/>
    <lineage>
        <taxon>Bacteria</taxon>
        <taxon>Pseudomonadati</taxon>
        <taxon>Bacteroidota</taxon>
        <taxon>Flavobacteriia</taxon>
        <taxon>Flavobacteriales</taxon>
        <taxon>Flavobacteriaceae</taxon>
        <taxon>Flavobacterium</taxon>
    </lineage>
</organism>
<name>A0A1M6ZJ88_9FLAO</name>